<accession>A0A6J4TE53</accession>
<proteinExistence type="predicted"/>
<evidence type="ECO:0000256" key="1">
    <source>
        <dbReference type="SAM" id="MobiDB-lite"/>
    </source>
</evidence>
<organism evidence="2">
    <name type="scientific">uncultured Thermoleophilia bacterium</name>
    <dbReference type="NCBI Taxonomy" id="1497501"/>
    <lineage>
        <taxon>Bacteria</taxon>
        <taxon>Bacillati</taxon>
        <taxon>Actinomycetota</taxon>
        <taxon>Thermoleophilia</taxon>
        <taxon>environmental samples</taxon>
    </lineage>
</organism>
<feature type="non-terminal residue" evidence="2">
    <location>
        <position position="1"/>
    </location>
</feature>
<name>A0A6J4TE53_9ACTN</name>
<sequence length="56" mass="6286">GAGWRRRPGSGCGRGVWPRTARRRRATAARRDPPRPATCSRPWRARSGGAARHPRR</sequence>
<dbReference type="AlphaFoldDB" id="A0A6J4TE53"/>
<evidence type="ECO:0000313" key="2">
    <source>
        <dbReference type="EMBL" id="CAA9519801.1"/>
    </source>
</evidence>
<reference evidence="2" key="1">
    <citation type="submission" date="2020-02" db="EMBL/GenBank/DDBJ databases">
        <authorList>
            <person name="Meier V. D."/>
        </authorList>
    </citation>
    <scope>NUCLEOTIDE SEQUENCE</scope>
    <source>
        <strain evidence="2">AVDCRST_MAG79</strain>
    </source>
</reference>
<feature type="region of interest" description="Disordered" evidence="1">
    <location>
        <begin position="1"/>
        <end position="56"/>
    </location>
</feature>
<protein>
    <submittedName>
        <fullName evidence="2">Uncharacterized protein</fullName>
    </submittedName>
</protein>
<gene>
    <name evidence="2" type="ORF">AVDCRST_MAG79-129</name>
</gene>
<feature type="non-terminal residue" evidence="2">
    <location>
        <position position="56"/>
    </location>
</feature>
<dbReference type="EMBL" id="CADCWC010000022">
    <property type="protein sequence ID" value="CAA9519801.1"/>
    <property type="molecule type" value="Genomic_DNA"/>
</dbReference>